<dbReference type="Proteomes" id="UP000799766">
    <property type="component" value="Unassembled WGS sequence"/>
</dbReference>
<dbReference type="AlphaFoldDB" id="A0A6A6NX43"/>
<protein>
    <submittedName>
        <fullName evidence="1">Uncharacterized protein</fullName>
    </submittedName>
</protein>
<gene>
    <name evidence="1" type="ORF">BDY21DRAFT_346819</name>
</gene>
<dbReference type="EMBL" id="MU001683">
    <property type="protein sequence ID" value="KAF2456330.1"/>
    <property type="molecule type" value="Genomic_DNA"/>
</dbReference>
<keyword evidence="2" id="KW-1185">Reference proteome</keyword>
<evidence type="ECO:0000313" key="1">
    <source>
        <dbReference type="EMBL" id="KAF2456330.1"/>
    </source>
</evidence>
<name>A0A6A6NX43_9PEZI</name>
<evidence type="ECO:0000313" key="2">
    <source>
        <dbReference type="Proteomes" id="UP000799766"/>
    </source>
</evidence>
<reference evidence="1" key="1">
    <citation type="journal article" date="2020" name="Stud. Mycol.">
        <title>101 Dothideomycetes genomes: a test case for predicting lifestyles and emergence of pathogens.</title>
        <authorList>
            <person name="Haridas S."/>
            <person name="Albert R."/>
            <person name="Binder M."/>
            <person name="Bloem J."/>
            <person name="Labutti K."/>
            <person name="Salamov A."/>
            <person name="Andreopoulos B."/>
            <person name="Baker S."/>
            <person name="Barry K."/>
            <person name="Bills G."/>
            <person name="Bluhm B."/>
            <person name="Cannon C."/>
            <person name="Castanera R."/>
            <person name="Culley D."/>
            <person name="Daum C."/>
            <person name="Ezra D."/>
            <person name="Gonzalez J."/>
            <person name="Henrissat B."/>
            <person name="Kuo A."/>
            <person name="Liang C."/>
            <person name="Lipzen A."/>
            <person name="Lutzoni F."/>
            <person name="Magnuson J."/>
            <person name="Mondo S."/>
            <person name="Nolan M."/>
            <person name="Ohm R."/>
            <person name="Pangilinan J."/>
            <person name="Park H.-J."/>
            <person name="Ramirez L."/>
            <person name="Alfaro M."/>
            <person name="Sun H."/>
            <person name="Tritt A."/>
            <person name="Yoshinaga Y."/>
            <person name="Zwiers L.-H."/>
            <person name="Turgeon B."/>
            <person name="Goodwin S."/>
            <person name="Spatafora J."/>
            <person name="Crous P."/>
            <person name="Grigoriev I."/>
        </authorList>
    </citation>
    <scope>NUCLEOTIDE SEQUENCE</scope>
    <source>
        <strain evidence="1">ATCC 16933</strain>
    </source>
</reference>
<organism evidence="1 2">
    <name type="scientific">Lineolata rhizophorae</name>
    <dbReference type="NCBI Taxonomy" id="578093"/>
    <lineage>
        <taxon>Eukaryota</taxon>
        <taxon>Fungi</taxon>
        <taxon>Dikarya</taxon>
        <taxon>Ascomycota</taxon>
        <taxon>Pezizomycotina</taxon>
        <taxon>Dothideomycetes</taxon>
        <taxon>Dothideomycetes incertae sedis</taxon>
        <taxon>Lineolatales</taxon>
        <taxon>Lineolataceae</taxon>
        <taxon>Lineolata</taxon>
    </lineage>
</organism>
<proteinExistence type="predicted"/>
<accession>A0A6A6NX43</accession>
<sequence length="104" mass="11421">MTKTSARGSFLMESVLLRWGRANASLALDSLQPHLRAWSDGGLIIDVLHLSWVNYIELIALGWDDRLGRSSSLILFGCYVTTERNKSFDGLAVVCDTASSGECN</sequence>